<comment type="caution">
    <text evidence="1">The sequence shown here is derived from an EMBL/GenBank/DDBJ whole genome shotgun (WGS) entry which is preliminary data.</text>
</comment>
<gene>
    <name evidence="1" type="ORF">B0T21DRAFT_351600</name>
</gene>
<dbReference type="EMBL" id="JAUKTV010000013">
    <property type="protein sequence ID" value="KAK0718807.1"/>
    <property type="molecule type" value="Genomic_DNA"/>
</dbReference>
<dbReference type="Proteomes" id="UP001172159">
    <property type="component" value="Unassembled WGS sequence"/>
</dbReference>
<protein>
    <submittedName>
        <fullName evidence="1">Uncharacterized protein</fullName>
    </submittedName>
</protein>
<organism evidence="1 2">
    <name type="scientific">Apiosordaria backusii</name>
    <dbReference type="NCBI Taxonomy" id="314023"/>
    <lineage>
        <taxon>Eukaryota</taxon>
        <taxon>Fungi</taxon>
        <taxon>Dikarya</taxon>
        <taxon>Ascomycota</taxon>
        <taxon>Pezizomycotina</taxon>
        <taxon>Sordariomycetes</taxon>
        <taxon>Sordariomycetidae</taxon>
        <taxon>Sordariales</taxon>
        <taxon>Lasiosphaeriaceae</taxon>
        <taxon>Apiosordaria</taxon>
    </lineage>
</organism>
<keyword evidence="2" id="KW-1185">Reference proteome</keyword>
<evidence type="ECO:0000313" key="1">
    <source>
        <dbReference type="EMBL" id="KAK0718807.1"/>
    </source>
</evidence>
<accession>A0AA40DYX1</accession>
<evidence type="ECO:0000313" key="2">
    <source>
        <dbReference type="Proteomes" id="UP001172159"/>
    </source>
</evidence>
<reference evidence="1" key="1">
    <citation type="submission" date="2023-06" db="EMBL/GenBank/DDBJ databases">
        <title>Genome-scale phylogeny and comparative genomics of the fungal order Sordariales.</title>
        <authorList>
            <consortium name="Lawrence Berkeley National Laboratory"/>
            <person name="Hensen N."/>
            <person name="Bonometti L."/>
            <person name="Westerberg I."/>
            <person name="Brannstrom I.O."/>
            <person name="Guillou S."/>
            <person name="Cros-Aarteil S."/>
            <person name="Calhoun S."/>
            <person name="Haridas S."/>
            <person name="Kuo A."/>
            <person name="Mondo S."/>
            <person name="Pangilinan J."/>
            <person name="Riley R."/>
            <person name="Labutti K."/>
            <person name="Andreopoulos B."/>
            <person name="Lipzen A."/>
            <person name="Chen C."/>
            <person name="Yanf M."/>
            <person name="Daum C."/>
            <person name="Ng V."/>
            <person name="Clum A."/>
            <person name="Steindorff A."/>
            <person name="Ohm R."/>
            <person name="Martin F."/>
            <person name="Silar P."/>
            <person name="Natvig D."/>
            <person name="Lalanne C."/>
            <person name="Gautier V."/>
            <person name="Ament-Velasquez S.L."/>
            <person name="Kruys A."/>
            <person name="Hutchinson M.I."/>
            <person name="Powell A.J."/>
            <person name="Barry K."/>
            <person name="Miller A.N."/>
            <person name="Grigoriev I.V."/>
            <person name="Debuchy R."/>
            <person name="Gladieux P."/>
            <person name="Thoren M.H."/>
            <person name="Johannesson H."/>
        </authorList>
    </citation>
    <scope>NUCLEOTIDE SEQUENCE</scope>
    <source>
        <strain evidence="1">CBS 540.89</strain>
    </source>
</reference>
<proteinExistence type="predicted"/>
<sequence>MSGFSWFNSPNASYFRLSHARSTPAPGLASYSTDSGADKPAGYHWKLVAASFHHCVYEPASVMGGKTDVKFELPAGRVKITESYKAGRRDGDVRSNETSLVGEGRAVVTSQQNKSKRGSRRASCAALKHSRDKDDWVDRFGGVLLGGVAYHAVSFCFLYADEVKLW</sequence>
<name>A0AA40DYX1_9PEZI</name>
<dbReference type="AlphaFoldDB" id="A0AA40DYX1"/>